<dbReference type="NCBIfam" id="NF004671">
    <property type="entry name" value="PRK06010.1"/>
    <property type="match status" value="1"/>
</dbReference>
<evidence type="ECO:0000256" key="7">
    <source>
        <dbReference type="ARBA" id="ARBA00023136"/>
    </source>
</evidence>
<evidence type="ECO:0000256" key="2">
    <source>
        <dbReference type="ARBA" id="ARBA00006156"/>
    </source>
</evidence>
<accession>A0A7X0JP03</accession>
<organism evidence="10 11">
    <name type="scientific">Rhizobium soli</name>
    <dbReference type="NCBI Taxonomy" id="424798"/>
    <lineage>
        <taxon>Bacteria</taxon>
        <taxon>Pseudomonadati</taxon>
        <taxon>Pseudomonadota</taxon>
        <taxon>Alphaproteobacteria</taxon>
        <taxon>Hyphomicrobiales</taxon>
        <taxon>Rhizobiaceae</taxon>
        <taxon>Rhizobium/Agrobacterium group</taxon>
        <taxon>Rhizobium</taxon>
    </lineage>
</organism>
<dbReference type="PIRSF" id="PIRSF004669">
    <property type="entry name" value="FliQ"/>
    <property type="match status" value="1"/>
</dbReference>
<evidence type="ECO:0000256" key="8">
    <source>
        <dbReference type="ARBA" id="ARBA00023143"/>
    </source>
</evidence>
<dbReference type="GO" id="GO:0009306">
    <property type="term" value="P:protein secretion"/>
    <property type="evidence" value="ECO:0007669"/>
    <property type="project" value="InterPro"/>
</dbReference>
<name>A0A7X0JP03_9HYPH</name>
<keyword evidence="10" id="KW-0969">Cilium</keyword>
<evidence type="ECO:0000313" key="11">
    <source>
        <dbReference type="Proteomes" id="UP000585437"/>
    </source>
</evidence>
<dbReference type="EMBL" id="JACHBU010000010">
    <property type="protein sequence ID" value="MBB6510660.1"/>
    <property type="molecule type" value="Genomic_DNA"/>
</dbReference>
<evidence type="ECO:0000256" key="4">
    <source>
        <dbReference type="ARBA" id="ARBA00022475"/>
    </source>
</evidence>
<dbReference type="Proteomes" id="UP000585437">
    <property type="component" value="Unassembled WGS sequence"/>
</dbReference>
<proteinExistence type="inferred from homology"/>
<dbReference type="GO" id="GO:0044780">
    <property type="term" value="P:bacterial-type flagellum assembly"/>
    <property type="evidence" value="ECO:0007669"/>
    <property type="project" value="InterPro"/>
</dbReference>
<dbReference type="AlphaFoldDB" id="A0A7X0JP03"/>
<dbReference type="InterPro" id="IPR006305">
    <property type="entry name" value="FliQ"/>
</dbReference>
<evidence type="ECO:0000256" key="1">
    <source>
        <dbReference type="ARBA" id="ARBA00004651"/>
    </source>
</evidence>
<evidence type="ECO:0000256" key="9">
    <source>
        <dbReference type="RuleBase" id="RU364090"/>
    </source>
</evidence>
<keyword evidence="5 9" id="KW-0812">Transmembrane</keyword>
<comment type="function">
    <text evidence="9">Role in flagellar biosynthesis.</text>
</comment>
<dbReference type="PANTHER" id="PTHR34040:SF2">
    <property type="entry name" value="FLAGELLAR BIOSYNTHETIC PROTEIN FLIQ"/>
    <property type="match status" value="1"/>
</dbReference>
<protein>
    <recommendedName>
        <fullName evidence="3 9">Flagellar biosynthetic protein FliQ</fullName>
    </recommendedName>
</protein>
<comment type="subcellular location">
    <subcellularLocation>
        <location evidence="1 9">Cell membrane</location>
        <topology evidence="1">Multi-pass membrane protein</topology>
    </subcellularLocation>
    <subcellularLocation>
        <location evidence="9">Bacterial flagellum basal body</location>
    </subcellularLocation>
</comment>
<keyword evidence="11" id="KW-1185">Reference proteome</keyword>
<keyword evidence="4 9" id="KW-1003">Cell membrane</keyword>
<dbReference type="InterPro" id="IPR002191">
    <property type="entry name" value="Bac_export_3"/>
</dbReference>
<dbReference type="GO" id="GO:0009425">
    <property type="term" value="C:bacterial-type flagellum basal body"/>
    <property type="evidence" value="ECO:0007669"/>
    <property type="project" value="UniProtKB-SubCell"/>
</dbReference>
<keyword evidence="7 9" id="KW-0472">Membrane</keyword>
<dbReference type="Pfam" id="PF01313">
    <property type="entry name" value="Bac_export_3"/>
    <property type="match status" value="1"/>
</dbReference>
<dbReference type="PANTHER" id="PTHR34040">
    <property type="entry name" value="FLAGELLAR BIOSYNTHETIC PROTEIN FLIQ"/>
    <property type="match status" value="1"/>
</dbReference>
<evidence type="ECO:0000256" key="3">
    <source>
        <dbReference type="ARBA" id="ARBA00021718"/>
    </source>
</evidence>
<feature type="transmembrane region" description="Helical" evidence="9">
    <location>
        <begin position="12"/>
        <end position="35"/>
    </location>
</feature>
<keyword evidence="10" id="KW-0282">Flagellum</keyword>
<evidence type="ECO:0000256" key="5">
    <source>
        <dbReference type="ARBA" id="ARBA00022692"/>
    </source>
</evidence>
<dbReference type="NCBIfam" id="TIGR01402">
    <property type="entry name" value="fliQ"/>
    <property type="match status" value="1"/>
</dbReference>
<dbReference type="RefSeq" id="WP_062459823.1">
    <property type="nucleotide sequence ID" value="NZ_JACHBU010000010.1"/>
</dbReference>
<evidence type="ECO:0000256" key="6">
    <source>
        <dbReference type="ARBA" id="ARBA00022989"/>
    </source>
</evidence>
<evidence type="ECO:0000313" key="10">
    <source>
        <dbReference type="EMBL" id="MBB6510660.1"/>
    </source>
</evidence>
<comment type="caution">
    <text evidence="10">The sequence shown here is derived from an EMBL/GenBank/DDBJ whole genome shotgun (WGS) entry which is preliminary data.</text>
</comment>
<gene>
    <name evidence="9" type="primary">fliQ</name>
    <name evidence="10" type="ORF">F4695_004052</name>
</gene>
<sequence length="88" mass="9214">MTEADALEILRISVWAMLLASAPAVFTAMAVGLVISLVQALTQVQESTLSFAPKIVAVFVALAVAAPFIGGQLNLLVVEIFSHVQSGF</sequence>
<dbReference type="GO" id="GO:0005886">
    <property type="term" value="C:plasma membrane"/>
    <property type="evidence" value="ECO:0007669"/>
    <property type="project" value="UniProtKB-SubCell"/>
</dbReference>
<reference evidence="10 11" key="1">
    <citation type="submission" date="2020-08" db="EMBL/GenBank/DDBJ databases">
        <title>The Agave Microbiome: Exploring the role of microbial communities in plant adaptations to desert environments.</title>
        <authorList>
            <person name="Partida-Martinez L.P."/>
        </authorList>
    </citation>
    <scope>NUCLEOTIDE SEQUENCE [LARGE SCALE GENOMIC DNA]</scope>
    <source>
        <strain evidence="10 11">AS3.12</strain>
    </source>
</reference>
<dbReference type="PRINTS" id="PR00952">
    <property type="entry name" value="TYPE3IMQPROT"/>
</dbReference>
<feature type="transmembrane region" description="Helical" evidence="9">
    <location>
        <begin position="55"/>
        <end position="78"/>
    </location>
</feature>
<comment type="similarity">
    <text evidence="2 9">Belongs to the FliQ/MopD/SpaQ family.</text>
</comment>
<keyword evidence="6 9" id="KW-1133">Transmembrane helix</keyword>
<keyword evidence="10" id="KW-0966">Cell projection</keyword>
<keyword evidence="8 9" id="KW-0975">Bacterial flagellum</keyword>